<dbReference type="AlphaFoldDB" id="A0A1B2EAE2"/>
<evidence type="ECO:0000313" key="1">
    <source>
        <dbReference type="EMBL" id="ANY76899.1"/>
    </source>
</evidence>
<name>A0A1B2EAE2_9HYPH</name>
<protein>
    <submittedName>
        <fullName evidence="1">Uncharacterized protein</fullName>
    </submittedName>
</protein>
<dbReference type="EMBL" id="CP016616">
    <property type="protein sequence ID" value="ANY76899.1"/>
    <property type="molecule type" value="Genomic_DNA"/>
</dbReference>
<sequence>MECSDETIKIWPTQVAPAGYFEVGSPYIGRSSRSIVRKTSDLGAEAAKFSALNSLKNLENLTIFIVIRLQSSLNAMMSARKSLWKVKSADDHSVAGQTIKASLAKLQGFLAWNGFGIARRGFTMPKRD</sequence>
<gene>
    <name evidence="1" type="ORF">BB934_00595</name>
</gene>
<dbReference type="KEGG" id="moc:BB934_00595"/>
<organism evidence="1">
    <name type="scientific">Microvirga ossetica</name>
    <dbReference type="NCBI Taxonomy" id="1882682"/>
    <lineage>
        <taxon>Bacteria</taxon>
        <taxon>Pseudomonadati</taxon>
        <taxon>Pseudomonadota</taxon>
        <taxon>Alphaproteobacteria</taxon>
        <taxon>Hyphomicrobiales</taxon>
        <taxon>Methylobacteriaceae</taxon>
        <taxon>Microvirga</taxon>
    </lineage>
</organism>
<dbReference type="RefSeq" id="WP_157933945.1">
    <property type="nucleotide sequence ID" value="NZ_CP016616.1"/>
</dbReference>
<accession>A0A1B2EAE2</accession>
<proteinExistence type="predicted"/>
<reference evidence="1" key="1">
    <citation type="submission" date="2016-07" db="EMBL/GenBank/DDBJ databases">
        <title>Microvirga ossetica sp. nov. a new species of rhizobia isolated from root nodules of the legume species Vicia alpestris Steven originated from North Ossetia region in the Caucasus.</title>
        <authorList>
            <person name="Safronova V.I."/>
            <person name="Kuznetsova I.G."/>
            <person name="Sazanova A.L."/>
            <person name="Belimov A."/>
            <person name="Andronov E."/>
            <person name="Osledkin Y.S."/>
            <person name="Onishchuk O.P."/>
            <person name="Kurchak O.N."/>
            <person name="Shaposhnikov A.I."/>
            <person name="Willems A."/>
            <person name="Tikhonovich I.A."/>
        </authorList>
    </citation>
    <scope>NUCLEOTIDE SEQUENCE [LARGE SCALE GENOMIC DNA]</scope>
    <source>
        <strain evidence="1">V5/3M</strain>
    </source>
</reference>